<accession>A0ABR1DAD6</accession>
<proteinExistence type="predicted"/>
<organism evidence="3 4">
    <name type="scientific">Necator americanus</name>
    <name type="common">Human hookworm</name>
    <dbReference type="NCBI Taxonomy" id="51031"/>
    <lineage>
        <taxon>Eukaryota</taxon>
        <taxon>Metazoa</taxon>
        <taxon>Ecdysozoa</taxon>
        <taxon>Nematoda</taxon>
        <taxon>Chromadorea</taxon>
        <taxon>Rhabditida</taxon>
        <taxon>Rhabditina</taxon>
        <taxon>Rhabditomorpha</taxon>
        <taxon>Strongyloidea</taxon>
        <taxon>Ancylostomatidae</taxon>
        <taxon>Bunostominae</taxon>
        <taxon>Necator</taxon>
    </lineage>
</organism>
<dbReference type="Proteomes" id="UP001303046">
    <property type="component" value="Unassembled WGS sequence"/>
</dbReference>
<evidence type="ECO:0000313" key="4">
    <source>
        <dbReference type="Proteomes" id="UP001303046"/>
    </source>
</evidence>
<feature type="transmembrane region" description="Helical" evidence="1">
    <location>
        <begin position="134"/>
        <end position="154"/>
    </location>
</feature>
<keyword evidence="1" id="KW-0472">Membrane</keyword>
<dbReference type="InterPro" id="IPR050879">
    <property type="entry name" value="Acyltransferase_3"/>
</dbReference>
<dbReference type="PANTHER" id="PTHR23028">
    <property type="entry name" value="ACETYLTRANSFERASE"/>
    <property type="match status" value="1"/>
</dbReference>
<sequence>MSTYRSHAVTWHCQRRLEDRKWFRPFFTNLPSGVCALVLLECPGEETEFQICVNVKDRDFHAMSPRREDVQGIRGWAVILVVLFQFYPNYFPNGYIGVDMYFVVSGFIIASLLKKNDVTKFCDVVQFFRARLHRILPLYFVAIILISIAVSLGFPESYRAINYESARKAYFLAYNFNFQGVDRDEINLLGEDLFSHTWSICVEVQVYALISIIFFLQRKLFDNEILTFSCVLLLSLVFHLCMSEPLASFSSLSRMWQFSLGMLVFFKYSSKTEKPPDTALKHVFPTVSGTSHGSSLTSRSMKEQPGILQNACVFSPVLVALLPIRFDVTEMRLCITVTTALILYANYERKANRVLEMYVPERKNVPTIDVTKAVVITNDMIRHVGDISYVLYLAHLPLHSIVEFYSEYISCPFPFGILVSFVLATISQRYVENVYRSLPQNTKSLLSFVLFVMVVVWHF</sequence>
<dbReference type="Pfam" id="PF01757">
    <property type="entry name" value="Acyl_transf_3"/>
    <property type="match status" value="1"/>
</dbReference>
<feature type="domain" description="Acyltransferase 3" evidence="2">
    <location>
        <begin position="70"/>
        <end position="425"/>
    </location>
</feature>
<dbReference type="PANTHER" id="PTHR23028:SF127">
    <property type="entry name" value="ACYL_TRANSF_3 DOMAIN-CONTAINING PROTEIN-RELATED"/>
    <property type="match status" value="1"/>
</dbReference>
<feature type="transmembrane region" description="Helical" evidence="1">
    <location>
        <begin position="72"/>
        <end position="88"/>
    </location>
</feature>
<evidence type="ECO:0000256" key="1">
    <source>
        <dbReference type="SAM" id="Phobius"/>
    </source>
</evidence>
<keyword evidence="1" id="KW-1133">Transmembrane helix</keyword>
<gene>
    <name evidence="3" type="primary">Necator_chrIV.g13697</name>
    <name evidence="3" type="ORF">RB195_000405</name>
</gene>
<feature type="transmembrane region" description="Helical" evidence="1">
    <location>
        <begin position="223"/>
        <end position="240"/>
    </location>
</feature>
<feature type="transmembrane region" description="Helical" evidence="1">
    <location>
        <begin position="197"/>
        <end position="216"/>
    </location>
</feature>
<evidence type="ECO:0000259" key="2">
    <source>
        <dbReference type="Pfam" id="PF01757"/>
    </source>
</evidence>
<keyword evidence="4" id="KW-1185">Reference proteome</keyword>
<protein>
    <recommendedName>
        <fullName evidence="2">Acyltransferase 3 domain-containing protein</fullName>
    </recommendedName>
</protein>
<dbReference type="InterPro" id="IPR002656">
    <property type="entry name" value="Acyl_transf_3_dom"/>
</dbReference>
<feature type="transmembrane region" description="Helical" evidence="1">
    <location>
        <begin position="94"/>
        <end position="113"/>
    </location>
</feature>
<name>A0ABR1DAD6_NECAM</name>
<evidence type="ECO:0000313" key="3">
    <source>
        <dbReference type="EMBL" id="KAK6747168.1"/>
    </source>
</evidence>
<comment type="caution">
    <text evidence="3">The sequence shown here is derived from an EMBL/GenBank/DDBJ whole genome shotgun (WGS) entry which is preliminary data.</text>
</comment>
<dbReference type="EMBL" id="JAVFWL010000004">
    <property type="protein sequence ID" value="KAK6747168.1"/>
    <property type="molecule type" value="Genomic_DNA"/>
</dbReference>
<reference evidence="3 4" key="1">
    <citation type="submission" date="2023-08" db="EMBL/GenBank/DDBJ databases">
        <title>A Necator americanus chromosomal reference genome.</title>
        <authorList>
            <person name="Ilik V."/>
            <person name="Petrzelkova K.J."/>
            <person name="Pardy F."/>
            <person name="Fuh T."/>
            <person name="Niatou-Singa F.S."/>
            <person name="Gouil Q."/>
            <person name="Baker L."/>
            <person name="Ritchie M.E."/>
            <person name="Jex A.R."/>
            <person name="Gazzola D."/>
            <person name="Li H."/>
            <person name="Toshio Fujiwara R."/>
            <person name="Zhan B."/>
            <person name="Aroian R.V."/>
            <person name="Pafco B."/>
            <person name="Schwarz E.M."/>
        </authorList>
    </citation>
    <scope>NUCLEOTIDE SEQUENCE [LARGE SCALE GENOMIC DNA]</scope>
    <source>
        <strain evidence="3 4">Aroian</strain>
        <tissue evidence="3">Whole animal</tissue>
    </source>
</reference>
<keyword evidence="1" id="KW-0812">Transmembrane</keyword>